<feature type="non-terminal residue" evidence="1">
    <location>
        <position position="47"/>
    </location>
</feature>
<gene>
    <name evidence="1" type="ORF">X975_02665</name>
</gene>
<sequence>MVWKLMRFYVFSETKYRDMDLKFDNNFHTQTVNAILKLIVVANHYVN</sequence>
<proteinExistence type="predicted"/>
<name>A0A087UEB4_STEMI</name>
<protein>
    <submittedName>
        <fullName evidence="1">Uncharacterized protein</fullName>
    </submittedName>
</protein>
<keyword evidence="2" id="KW-1185">Reference proteome</keyword>
<evidence type="ECO:0000313" key="2">
    <source>
        <dbReference type="Proteomes" id="UP000054359"/>
    </source>
</evidence>
<organism evidence="1 2">
    <name type="scientific">Stegodyphus mimosarum</name>
    <name type="common">African social velvet spider</name>
    <dbReference type="NCBI Taxonomy" id="407821"/>
    <lineage>
        <taxon>Eukaryota</taxon>
        <taxon>Metazoa</taxon>
        <taxon>Ecdysozoa</taxon>
        <taxon>Arthropoda</taxon>
        <taxon>Chelicerata</taxon>
        <taxon>Arachnida</taxon>
        <taxon>Araneae</taxon>
        <taxon>Araneomorphae</taxon>
        <taxon>Entelegynae</taxon>
        <taxon>Eresoidea</taxon>
        <taxon>Eresidae</taxon>
        <taxon>Stegodyphus</taxon>
    </lineage>
</organism>
<reference evidence="1 2" key="1">
    <citation type="submission" date="2013-11" db="EMBL/GenBank/DDBJ databases">
        <title>Genome sequencing of Stegodyphus mimosarum.</title>
        <authorList>
            <person name="Bechsgaard J."/>
        </authorList>
    </citation>
    <scope>NUCLEOTIDE SEQUENCE [LARGE SCALE GENOMIC DNA]</scope>
</reference>
<dbReference type="Proteomes" id="UP000054359">
    <property type="component" value="Unassembled WGS sequence"/>
</dbReference>
<dbReference type="AlphaFoldDB" id="A0A087UEB4"/>
<evidence type="ECO:0000313" key="1">
    <source>
        <dbReference type="EMBL" id="KFM75703.1"/>
    </source>
</evidence>
<dbReference type="EMBL" id="KK119429">
    <property type="protein sequence ID" value="KFM75703.1"/>
    <property type="molecule type" value="Genomic_DNA"/>
</dbReference>
<accession>A0A087UEB4</accession>